<sequence length="499" mass="57194">MPPKKRNRAQRTRTCSEGSSADGGKPPKVKRRRPNPHEGTTWIDDDTLTSSESEYEEEEDEEFIQFLLQKYVTAKDPPTTRSKSKKEELPMKLSRAEEEYFSTQPLVKQKELVQLMKQVSSYDLNDGGVPNKFKVLQLPISDYVKSSAIKKISTLSEIQNEGGEGHKLRNWIDAFMRVPFGKTVPLPIQLSDGQHKCTQFMIQARKRMETHIYGMAPAKLQIMQIIAQWIVNPTSVGNVIALHGPMGTGKTSFAKNAIASVLQRPFEFFTLGGASDIANFIGHSYTYEGSLWGRIVDSLMHAKTMNPVMYFDELDKVSATAQGEEIISMLIHLTDRSQNSHFHDRYFAGVDFDLSQCLFVFSFNDIEKVHPILKDRMTIIHCSGYNEKDKMVILKDYIWPEIIGRLKFSDQDISITREAIQSMISEYSADEKGVRTLIRAVETMMTRINMLRVAKHESMKEYAFYMDIQLPFVITSDVVKKILCDYNKKELEIWKSLYM</sequence>
<dbReference type="GO" id="GO:0006515">
    <property type="term" value="P:protein quality control for misfolded or incompletely synthesized proteins"/>
    <property type="evidence" value="ECO:0007669"/>
    <property type="project" value="TreeGrafter"/>
</dbReference>
<dbReference type="Gene3D" id="3.40.50.300">
    <property type="entry name" value="P-loop containing nucleotide triphosphate hydrolases"/>
    <property type="match status" value="1"/>
</dbReference>
<organism evidence="3">
    <name type="scientific">viral metagenome</name>
    <dbReference type="NCBI Taxonomy" id="1070528"/>
    <lineage>
        <taxon>unclassified sequences</taxon>
        <taxon>metagenomes</taxon>
        <taxon>organismal metagenomes</taxon>
    </lineage>
</organism>
<name>A0A6C0K1A3_9ZZZZ</name>
<feature type="compositionally biased region" description="Basic residues" evidence="1">
    <location>
        <begin position="1"/>
        <end position="11"/>
    </location>
</feature>
<protein>
    <recommendedName>
        <fullName evidence="2">ATPase AAA-type core domain-containing protein</fullName>
    </recommendedName>
</protein>
<accession>A0A6C0K1A3</accession>
<dbReference type="EMBL" id="MN740748">
    <property type="protein sequence ID" value="QHU09948.1"/>
    <property type="molecule type" value="Genomic_DNA"/>
</dbReference>
<dbReference type="Pfam" id="PF00004">
    <property type="entry name" value="AAA"/>
    <property type="match status" value="1"/>
</dbReference>
<feature type="domain" description="ATPase AAA-type core" evidence="2">
    <location>
        <begin position="241"/>
        <end position="380"/>
    </location>
</feature>
<dbReference type="GO" id="GO:0004252">
    <property type="term" value="F:serine-type endopeptidase activity"/>
    <property type="evidence" value="ECO:0007669"/>
    <property type="project" value="InterPro"/>
</dbReference>
<dbReference type="AlphaFoldDB" id="A0A6C0K1A3"/>
<evidence type="ECO:0000313" key="3">
    <source>
        <dbReference type="EMBL" id="QHU09948.1"/>
    </source>
</evidence>
<dbReference type="InterPro" id="IPR003959">
    <property type="entry name" value="ATPase_AAA_core"/>
</dbReference>
<dbReference type="Gene3D" id="1.10.8.60">
    <property type="match status" value="1"/>
</dbReference>
<evidence type="ECO:0000259" key="2">
    <source>
        <dbReference type="Pfam" id="PF00004"/>
    </source>
</evidence>
<evidence type="ECO:0000256" key="1">
    <source>
        <dbReference type="SAM" id="MobiDB-lite"/>
    </source>
</evidence>
<reference evidence="3" key="1">
    <citation type="journal article" date="2020" name="Nature">
        <title>Giant virus diversity and host interactions through global metagenomics.</title>
        <authorList>
            <person name="Schulz F."/>
            <person name="Roux S."/>
            <person name="Paez-Espino D."/>
            <person name="Jungbluth S."/>
            <person name="Walsh D.A."/>
            <person name="Denef V.J."/>
            <person name="McMahon K.D."/>
            <person name="Konstantinidis K.T."/>
            <person name="Eloe-Fadrosh E.A."/>
            <person name="Kyrpides N.C."/>
            <person name="Woyke T."/>
        </authorList>
    </citation>
    <scope>NUCLEOTIDE SEQUENCE</scope>
    <source>
        <strain evidence="3">GVMAG-S-1101164-164</strain>
    </source>
</reference>
<dbReference type="InterPro" id="IPR027417">
    <property type="entry name" value="P-loop_NTPase"/>
</dbReference>
<feature type="compositionally biased region" description="Acidic residues" evidence="1">
    <location>
        <begin position="43"/>
        <end position="59"/>
    </location>
</feature>
<dbReference type="GO" id="GO:0004176">
    <property type="term" value="F:ATP-dependent peptidase activity"/>
    <property type="evidence" value="ECO:0007669"/>
    <property type="project" value="InterPro"/>
</dbReference>
<dbReference type="InterPro" id="IPR027065">
    <property type="entry name" value="Lon_Prtase"/>
</dbReference>
<proteinExistence type="predicted"/>
<dbReference type="GO" id="GO:0016887">
    <property type="term" value="F:ATP hydrolysis activity"/>
    <property type="evidence" value="ECO:0007669"/>
    <property type="project" value="InterPro"/>
</dbReference>
<dbReference type="GO" id="GO:0005524">
    <property type="term" value="F:ATP binding"/>
    <property type="evidence" value="ECO:0007669"/>
    <property type="project" value="InterPro"/>
</dbReference>
<dbReference type="PANTHER" id="PTHR43718:SF2">
    <property type="entry name" value="LON PROTEASE HOMOLOG, MITOCHONDRIAL"/>
    <property type="match status" value="1"/>
</dbReference>
<dbReference type="PANTHER" id="PTHR43718">
    <property type="entry name" value="LON PROTEASE"/>
    <property type="match status" value="1"/>
</dbReference>
<feature type="region of interest" description="Disordered" evidence="1">
    <location>
        <begin position="1"/>
        <end position="59"/>
    </location>
</feature>
<dbReference type="SUPFAM" id="SSF52540">
    <property type="entry name" value="P-loop containing nucleoside triphosphate hydrolases"/>
    <property type="match status" value="1"/>
</dbReference>